<keyword evidence="1" id="KW-0812">Transmembrane</keyword>
<keyword evidence="2" id="KW-0496">Mitochondrion</keyword>
<geneLocation type="mitochondrion" evidence="2"/>
<proteinExistence type="predicted"/>
<gene>
    <name evidence="2" type="ORF">AEK19_MT1579</name>
</gene>
<evidence type="ECO:0000313" key="2">
    <source>
        <dbReference type="EMBL" id="ART31764.1"/>
    </source>
</evidence>
<dbReference type="AlphaFoldDB" id="A0A1Y0B2Z8"/>
<organism evidence="2">
    <name type="scientific">Utricularia reniformis</name>
    <dbReference type="NCBI Taxonomy" id="192314"/>
    <lineage>
        <taxon>Eukaryota</taxon>
        <taxon>Viridiplantae</taxon>
        <taxon>Streptophyta</taxon>
        <taxon>Embryophyta</taxon>
        <taxon>Tracheophyta</taxon>
        <taxon>Spermatophyta</taxon>
        <taxon>Magnoliopsida</taxon>
        <taxon>eudicotyledons</taxon>
        <taxon>Gunneridae</taxon>
        <taxon>Pentapetalae</taxon>
        <taxon>asterids</taxon>
        <taxon>lamiids</taxon>
        <taxon>Lamiales</taxon>
        <taxon>Lentibulariaceae</taxon>
        <taxon>Utricularia</taxon>
    </lineage>
</organism>
<feature type="transmembrane region" description="Helical" evidence="1">
    <location>
        <begin position="21"/>
        <end position="43"/>
    </location>
</feature>
<protein>
    <submittedName>
        <fullName evidence="2">Uncharacterized protein</fullName>
    </submittedName>
</protein>
<accession>A0A1Y0B2Z8</accession>
<evidence type="ECO:0000256" key="1">
    <source>
        <dbReference type="SAM" id="Phobius"/>
    </source>
</evidence>
<keyword evidence="1" id="KW-0472">Membrane</keyword>
<sequence>MRRGSRYVLKTIHPRSGTRSCGFLLAAGRDYSLLISLVFLLIFQLSSVARS</sequence>
<keyword evidence="1" id="KW-1133">Transmembrane helix</keyword>
<name>A0A1Y0B2Z8_9LAMI</name>
<reference evidence="2" key="1">
    <citation type="submission" date="2017-03" db="EMBL/GenBank/DDBJ databases">
        <title>The mitochondrial genome of the carnivorous plant Utricularia reniformis (Lentibulariaceae): structure, comparative analysis and evolutionary landmarks.</title>
        <authorList>
            <person name="Silva S.R."/>
            <person name="Alvarenga D.O."/>
            <person name="Michael T.P."/>
            <person name="Miranda V.F.O."/>
            <person name="Varani A.M."/>
        </authorList>
    </citation>
    <scope>NUCLEOTIDE SEQUENCE</scope>
</reference>
<dbReference type="EMBL" id="KY774314">
    <property type="protein sequence ID" value="ART31764.1"/>
    <property type="molecule type" value="Genomic_DNA"/>
</dbReference>